<keyword evidence="3" id="KW-1185">Reference proteome</keyword>
<reference evidence="2 3" key="1">
    <citation type="submission" date="2019-08" db="EMBL/GenBank/DDBJ databases">
        <title>In-depth cultivation of the pig gut microbiome towards novel bacterial diversity and tailored functional studies.</title>
        <authorList>
            <person name="Wylensek D."/>
            <person name="Hitch T.C.A."/>
            <person name="Clavel T."/>
        </authorList>
    </citation>
    <scope>NUCLEOTIDE SEQUENCE [LARGE SCALE GENOMIC DNA]</scope>
    <source>
        <strain evidence="2 3">Oil+RF-744-WCA-WT-13</strain>
    </source>
</reference>
<keyword evidence="2" id="KW-0489">Methyltransferase</keyword>
<protein>
    <submittedName>
        <fullName evidence="2">Methyltransferase</fullName>
    </submittedName>
</protein>
<dbReference type="Proteomes" id="UP000466864">
    <property type="component" value="Unassembled WGS sequence"/>
</dbReference>
<comment type="caution">
    <text evidence="2">The sequence shown here is derived from an EMBL/GenBank/DDBJ whole genome shotgun (WGS) entry which is preliminary data.</text>
</comment>
<dbReference type="Pfam" id="PF01208">
    <property type="entry name" value="URO-D"/>
    <property type="match status" value="1"/>
</dbReference>
<dbReference type="PANTHER" id="PTHR47099">
    <property type="entry name" value="METHYLCOBAMIDE:COM METHYLTRANSFERASE MTBA"/>
    <property type="match status" value="1"/>
</dbReference>
<dbReference type="InterPro" id="IPR052024">
    <property type="entry name" value="Methanogen_methyltrans"/>
</dbReference>
<dbReference type="GO" id="GO:0006779">
    <property type="term" value="P:porphyrin-containing compound biosynthetic process"/>
    <property type="evidence" value="ECO:0007669"/>
    <property type="project" value="InterPro"/>
</dbReference>
<dbReference type="PANTHER" id="PTHR47099:SF1">
    <property type="entry name" value="METHYLCOBAMIDE:COM METHYLTRANSFERASE MTBA"/>
    <property type="match status" value="1"/>
</dbReference>
<sequence>MTPRENAMAVYNREQPDYYGDLMDAIVLLPDPVLMGDLPPQDGKIHPDSWGVPYEWKPGAPGPHPYITPENVVVKDIENWDRYVKVPSLENLDWGPAQKVAEGVDRKEKFVGIMFGGGLFERSHFLLGMENALMDYLEYPDEMKELLSVIKDYKIAYIRQMTEKVHPDIIFYHDDWGSKQNVFLPPTVWRDIIKPLQQEISDAIHDCGMIYMHHADCICQPLVTDMVDLGIDIWQGVIAQNDIVKIQQITEGKLAMVGGVDGPAIDIDGISEEAIRQEVRRAFDEYCPAGRFYPSIPNGVCFREWNNKIYRDELEKYGRRYAQEHPVT</sequence>
<name>A0A7X2P9D9_9FIRM</name>
<organism evidence="2 3">
    <name type="scientific">Bilifractor porci</name>
    <dbReference type="NCBI Taxonomy" id="2606636"/>
    <lineage>
        <taxon>Bacteria</taxon>
        <taxon>Bacillati</taxon>
        <taxon>Bacillota</taxon>
        <taxon>Clostridia</taxon>
        <taxon>Lachnospirales</taxon>
        <taxon>Lachnospiraceae</taxon>
        <taxon>Bilifractor</taxon>
    </lineage>
</organism>
<evidence type="ECO:0000313" key="3">
    <source>
        <dbReference type="Proteomes" id="UP000466864"/>
    </source>
</evidence>
<evidence type="ECO:0000259" key="1">
    <source>
        <dbReference type="Pfam" id="PF01208"/>
    </source>
</evidence>
<dbReference type="RefSeq" id="WP_154458501.1">
    <property type="nucleotide sequence ID" value="NZ_VUMV01000007.1"/>
</dbReference>
<evidence type="ECO:0000313" key="2">
    <source>
        <dbReference type="EMBL" id="MST82591.1"/>
    </source>
</evidence>
<dbReference type="Gene3D" id="3.20.20.210">
    <property type="match status" value="1"/>
</dbReference>
<dbReference type="AlphaFoldDB" id="A0A7X2P9D9"/>
<dbReference type="InterPro" id="IPR000257">
    <property type="entry name" value="Uroporphyrinogen_deCOase"/>
</dbReference>
<dbReference type="InterPro" id="IPR038071">
    <property type="entry name" value="UROD/MetE-like_sf"/>
</dbReference>
<dbReference type="GO" id="GO:0004853">
    <property type="term" value="F:uroporphyrinogen decarboxylase activity"/>
    <property type="evidence" value="ECO:0007669"/>
    <property type="project" value="InterPro"/>
</dbReference>
<keyword evidence="2" id="KW-0808">Transferase</keyword>
<proteinExistence type="predicted"/>
<accession>A0A7X2P9D9</accession>
<gene>
    <name evidence="2" type="ORF">FYJ60_09705</name>
</gene>
<dbReference type="GO" id="GO:0008168">
    <property type="term" value="F:methyltransferase activity"/>
    <property type="evidence" value="ECO:0007669"/>
    <property type="project" value="UniProtKB-KW"/>
</dbReference>
<feature type="domain" description="Uroporphyrinogen decarboxylase (URO-D)" evidence="1">
    <location>
        <begin position="47"/>
        <end position="284"/>
    </location>
</feature>
<dbReference type="SUPFAM" id="SSF51726">
    <property type="entry name" value="UROD/MetE-like"/>
    <property type="match status" value="1"/>
</dbReference>
<dbReference type="EMBL" id="VUMV01000007">
    <property type="protein sequence ID" value="MST82591.1"/>
    <property type="molecule type" value="Genomic_DNA"/>
</dbReference>
<dbReference type="GO" id="GO:0032259">
    <property type="term" value="P:methylation"/>
    <property type="evidence" value="ECO:0007669"/>
    <property type="project" value="UniProtKB-KW"/>
</dbReference>